<dbReference type="EMBL" id="CP014265">
    <property type="protein sequence ID" value="AMK15947.1"/>
    <property type="molecule type" value="Genomic_DNA"/>
</dbReference>
<evidence type="ECO:0000259" key="1">
    <source>
        <dbReference type="Pfam" id="PF12682"/>
    </source>
</evidence>
<keyword evidence="4" id="KW-1185">Reference proteome</keyword>
<dbReference type="Proteomes" id="UP000066376">
    <property type="component" value="Chromosome"/>
</dbReference>
<dbReference type="Gene3D" id="3.40.50.360">
    <property type="match status" value="1"/>
</dbReference>
<dbReference type="InterPro" id="IPR008254">
    <property type="entry name" value="Flavodoxin/NO_synth"/>
</dbReference>
<dbReference type="KEGG" id="mol:YLM1_1390"/>
<evidence type="ECO:0000313" key="2">
    <source>
        <dbReference type="EMBL" id="AMK15947.1"/>
    </source>
</evidence>
<reference evidence="2 4" key="1">
    <citation type="journal article" date="2016" name="Genome Announc.">
        <title>Draft Genome Sequence of the Rumen Methanogen Methanobrevibacter olleyae YLM1.</title>
        <authorList>
            <person name="Kelly W.J."/>
            <person name="Li D."/>
            <person name="Lambie S.C."/>
            <person name="Cox F."/>
            <person name="Attwood G.T."/>
            <person name="Altermann E."/>
            <person name="Leahy S.C."/>
        </authorList>
    </citation>
    <scope>NUCLEOTIDE SEQUENCE [LARGE SCALE GENOMIC DNA]</scope>
    <source>
        <strain evidence="2 4">YLM1</strain>
    </source>
</reference>
<name>A0A126R1K1_METOL</name>
<evidence type="ECO:0000313" key="3">
    <source>
        <dbReference type="EMBL" id="SFL16045.1"/>
    </source>
</evidence>
<gene>
    <name evidence="3" type="ORF">SAMN02910297_00067</name>
    <name evidence="2" type="ORF">YLM1_1390</name>
</gene>
<dbReference type="GO" id="GO:0010181">
    <property type="term" value="F:FMN binding"/>
    <property type="evidence" value="ECO:0007669"/>
    <property type="project" value="InterPro"/>
</dbReference>
<reference evidence="3" key="4">
    <citation type="submission" date="2016-10" db="EMBL/GenBank/DDBJ databases">
        <authorList>
            <person name="de Groot N.N."/>
        </authorList>
    </citation>
    <scope>NUCLEOTIDE SEQUENCE [LARGE SCALE GENOMIC DNA]</scope>
    <source>
        <strain evidence="3">DSM 16632</strain>
    </source>
</reference>
<organism evidence="2 4">
    <name type="scientific">Methanobrevibacter olleyae</name>
    <dbReference type="NCBI Taxonomy" id="294671"/>
    <lineage>
        <taxon>Archaea</taxon>
        <taxon>Methanobacteriati</taxon>
        <taxon>Methanobacteriota</taxon>
        <taxon>Methanomada group</taxon>
        <taxon>Methanobacteria</taxon>
        <taxon>Methanobacteriales</taxon>
        <taxon>Methanobacteriaceae</taxon>
        <taxon>Methanobrevibacter</taxon>
    </lineage>
</organism>
<dbReference type="PANTHER" id="PTHR39201">
    <property type="entry name" value="EXPORTED PROTEIN-RELATED"/>
    <property type="match status" value="1"/>
</dbReference>
<proteinExistence type="predicted"/>
<dbReference type="Pfam" id="PF12682">
    <property type="entry name" value="Flavodoxin_4"/>
    <property type="match status" value="1"/>
</dbReference>
<dbReference type="STRING" id="294671.YLM1_1390"/>
<sequence length="152" mass="16571">MNILVAYYSRTDVTKKLAEAIANETGANVEEIVSKVKYGGKIGFARGGKDAISEKIIDLEPLNYNPADYDLVYLGVPVWVGKAANPMISYIKQNEGKFNNVKFFVTAGGSGFEGAFAQLEKCVGKAPLKTLALTAKQVKHDEFKEDLASFIE</sequence>
<feature type="domain" description="Flavodoxin-like" evidence="1">
    <location>
        <begin position="3"/>
        <end position="145"/>
    </location>
</feature>
<reference evidence="4" key="2">
    <citation type="submission" date="2016-02" db="EMBL/GenBank/DDBJ databases">
        <title>The draft genome sequence of the rumen methanogen Methanobrevibacter olleyae YLM1.</title>
        <authorList>
            <consortium name="New Zealand Agricultural Greenhouse Gas Research Centre/Pastoral Greenhouse Gas Research Consortium"/>
            <person name="Kelly W.J."/>
            <person name="Li D."/>
            <person name="Lambie S.C."/>
            <person name="Attwood G.T."/>
            <person name="Altermann E."/>
            <person name="Leahy S.C."/>
        </authorList>
    </citation>
    <scope>NUCLEOTIDE SEQUENCE [LARGE SCALE GENOMIC DNA]</scope>
    <source>
        <strain evidence="4">YLM1</strain>
    </source>
</reference>
<evidence type="ECO:0000313" key="4">
    <source>
        <dbReference type="Proteomes" id="UP000066376"/>
    </source>
</evidence>
<protein>
    <submittedName>
        <fullName evidence="2 3">Flavodoxin</fullName>
    </submittedName>
</protein>
<dbReference type="RefSeq" id="WP_067147732.1">
    <property type="nucleotide sequence ID" value="NZ_CP014265.1"/>
</dbReference>
<dbReference type="PATRIC" id="fig|294671.3.peg.1450"/>
<dbReference type="InterPro" id="IPR029039">
    <property type="entry name" value="Flavoprotein-like_sf"/>
</dbReference>
<reference evidence="5" key="3">
    <citation type="submission" date="2016-10" db="EMBL/GenBank/DDBJ databases">
        <authorList>
            <person name="Varghese N."/>
        </authorList>
    </citation>
    <scope>NUCLEOTIDE SEQUENCE [LARGE SCALE GENOMIC DNA]</scope>
    <source>
        <strain evidence="5">DSM 16632</strain>
    </source>
</reference>
<dbReference type="OrthoDB" id="73155at2157"/>
<dbReference type="PANTHER" id="PTHR39201:SF1">
    <property type="entry name" value="FLAVODOXIN-LIKE DOMAIN-CONTAINING PROTEIN"/>
    <property type="match status" value="1"/>
</dbReference>
<dbReference type="Proteomes" id="UP000183442">
    <property type="component" value="Unassembled WGS sequence"/>
</dbReference>
<accession>A0A126R1K1</accession>
<dbReference type="GeneID" id="28489699"/>
<evidence type="ECO:0000313" key="5">
    <source>
        <dbReference type="Proteomes" id="UP000183442"/>
    </source>
</evidence>
<dbReference type="EMBL" id="FOTL01000001">
    <property type="protein sequence ID" value="SFL16045.1"/>
    <property type="molecule type" value="Genomic_DNA"/>
</dbReference>
<dbReference type="SUPFAM" id="SSF52218">
    <property type="entry name" value="Flavoproteins"/>
    <property type="match status" value="1"/>
</dbReference>
<dbReference type="AlphaFoldDB" id="A0A126R1K1"/>